<evidence type="ECO:0000313" key="1">
    <source>
        <dbReference type="EMBL" id="SVA97362.1"/>
    </source>
</evidence>
<organism evidence="1">
    <name type="scientific">marine metagenome</name>
    <dbReference type="NCBI Taxonomy" id="408172"/>
    <lineage>
        <taxon>unclassified sequences</taxon>
        <taxon>metagenomes</taxon>
        <taxon>ecological metagenomes</taxon>
    </lineage>
</organism>
<reference evidence="1" key="1">
    <citation type="submission" date="2018-05" db="EMBL/GenBank/DDBJ databases">
        <authorList>
            <person name="Lanie J.A."/>
            <person name="Ng W.-L."/>
            <person name="Kazmierczak K.M."/>
            <person name="Andrzejewski T.M."/>
            <person name="Davidsen T.M."/>
            <person name="Wayne K.J."/>
            <person name="Tettelin H."/>
            <person name="Glass J.I."/>
            <person name="Rusch D."/>
            <person name="Podicherti R."/>
            <person name="Tsui H.-C.T."/>
            <person name="Winkler M.E."/>
        </authorList>
    </citation>
    <scope>NUCLEOTIDE SEQUENCE</scope>
</reference>
<accession>A0A382A8E6</accession>
<sequence length="27" mass="3293">MDHCPIYLIVNFYQILVNKLRANVDYH</sequence>
<gene>
    <name evidence="1" type="ORF">METZ01_LOCUS150216</name>
</gene>
<protein>
    <submittedName>
        <fullName evidence="1">Uncharacterized protein</fullName>
    </submittedName>
</protein>
<name>A0A382A8E6_9ZZZZ</name>
<dbReference type="EMBL" id="UINC01024195">
    <property type="protein sequence ID" value="SVA97362.1"/>
    <property type="molecule type" value="Genomic_DNA"/>
</dbReference>
<proteinExistence type="predicted"/>
<dbReference type="AlphaFoldDB" id="A0A382A8E6"/>